<proteinExistence type="predicted"/>
<dbReference type="KEGG" id="cben:EG339_19845"/>
<dbReference type="EMBL" id="CP033932">
    <property type="protein sequence ID" value="AZB26679.1"/>
    <property type="molecule type" value="Genomic_DNA"/>
</dbReference>
<organism evidence="1 2">
    <name type="scientific">Chryseobacterium bernardetii</name>
    <dbReference type="NCBI Taxonomy" id="1241978"/>
    <lineage>
        <taxon>Bacteria</taxon>
        <taxon>Pseudomonadati</taxon>
        <taxon>Bacteroidota</taxon>
        <taxon>Flavobacteriia</taxon>
        <taxon>Flavobacteriales</taxon>
        <taxon>Weeksellaceae</taxon>
        <taxon>Chryseobacterium group</taxon>
        <taxon>Chryseobacterium</taxon>
    </lineage>
</organism>
<protein>
    <recommendedName>
        <fullName evidence="3">Right-handed parallel beta-helix repeat-containing protein</fullName>
    </recommendedName>
</protein>
<evidence type="ECO:0000313" key="1">
    <source>
        <dbReference type="EMBL" id="AZB26679.1"/>
    </source>
</evidence>
<dbReference type="InterPro" id="IPR011050">
    <property type="entry name" value="Pectin_lyase_fold/virulence"/>
</dbReference>
<dbReference type="RefSeq" id="WP_123871592.1">
    <property type="nucleotide sequence ID" value="NZ_CP033932.1"/>
</dbReference>
<dbReference type="InterPro" id="IPR012334">
    <property type="entry name" value="Pectin_lyas_fold"/>
</dbReference>
<evidence type="ECO:0008006" key="3">
    <source>
        <dbReference type="Google" id="ProtNLM"/>
    </source>
</evidence>
<evidence type="ECO:0000313" key="2">
    <source>
        <dbReference type="Proteomes" id="UP000271193"/>
    </source>
</evidence>
<sequence length="499" mass="56085">MTNNLGLLTIKEFIDSQDPALDKEIITLIDHNSGELVNLKKQNTPLPDNGCYLYWTKTNSDESKAYYKRIVTNDISVKITGASGDGNSDDSDKIQQLINEMEIGQVLHLDNKRYMLYKPLQINKAIKITGSSTKSQVSFPPFLITHNNDGININTSGVVLEGFGIYNIVWHTTSPNHFTGIRVNGTSDSHMYDILFRDLQIRGYQTALEVNYLWSSQIQTVKTENCQTGILVKGLSVNNEISNNTSISIHEAYDIPDSRGIWFEGSAPKEGWRIIDTFIFNVYEGIYAEKTSHVNVFNSMIDFCRHIGIVIAEESYNWNINSNYIALSHPGYGVYLANDINNSLFTRGNKIIDNDILIYNHQKQDDISIGINIVGKGSLYDDVRGNSIKNFKVCDIKADPGLQTTITHNKCLSEINPNIIGNFITNDNLGTVYYQNANDALYLGKLKITYADHYPPVSSPEWKRGDIILNTNPTADKPIGWVNTTDVTNTWKPFGIINN</sequence>
<dbReference type="GeneID" id="99067062"/>
<dbReference type="Proteomes" id="UP000271193">
    <property type="component" value="Chromosome"/>
</dbReference>
<dbReference type="AlphaFoldDB" id="A0A3G6TFX5"/>
<dbReference type="Gene3D" id="2.160.20.10">
    <property type="entry name" value="Single-stranded right-handed beta-helix, Pectin lyase-like"/>
    <property type="match status" value="1"/>
</dbReference>
<name>A0A3G6TFX5_9FLAO</name>
<gene>
    <name evidence="1" type="ORF">EG339_19845</name>
</gene>
<accession>A0A3G6TFX5</accession>
<dbReference type="SUPFAM" id="SSF51126">
    <property type="entry name" value="Pectin lyase-like"/>
    <property type="match status" value="1"/>
</dbReference>
<keyword evidence="2" id="KW-1185">Reference proteome</keyword>
<reference evidence="2" key="1">
    <citation type="submission" date="2018-11" db="EMBL/GenBank/DDBJ databases">
        <title>Proposal to divide the Flavobacteriaceae and reorganize its genera based on Amino Acid Identity values calculated from whole genome sequences.</title>
        <authorList>
            <person name="Nicholson A.C."/>
            <person name="Gulvik C.A."/>
            <person name="Whitney A.M."/>
            <person name="Humrighouse B.W."/>
            <person name="Bell M."/>
            <person name="Holmes B."/>
            <person name="Steigerwalt A.G."/>
            <person name="Villarma A."/>
            <person name="Sheth M."/>
            <person name="Batra D."/>
            <person name="Pryor J."/>
            <person name="Bernardet J.-F."/>
            <person name="Hugo C."/>
            <person name="Kampfer P."/>
            <person name="Newman J."/>
            <person name="McQuiston J.R."/>
        </authorList>
    </citation>
    <scope>NUCLEOTIDE SEQUENCE [LARGE SCALE GENOMIC DNA]</scope>
    <source>
        <strain evidence="2">G0229</strain>
    </source>
</reference>